<keyword evidence="1" id="KW-1133">Transmembrane helix</keyword>
<dbReference type="STRING" id="47839.BN973_02006"/>
<dbReference type="Proteomes" id="UP000028880">
    <property type="component" value="Unassembled WGS sequence"/>
</dbReference>
<feature type="transmembrane region" description="Helical" evidence="1">
    <location>
        <begin position="125"/>
        <end position="143"/>
    </location>
</feature>
<proteinExistence type="predicted"/>
<protein>
    <submittedName>
        <fullName evidence="2">Putative integral membrane protein</fullName>
    </submittedName>
</protein>
<dbReference type="OrthoDB" id="4751929at2"/>
<evidence type="ECO:0000313" key="2">
    <source>
        <dbReference type="EMBL" id="CDO87651.1"/>
    </source>
</evidence>
<dbReference type="Proteomes" id="UP000193710">
    <property type="component" value="Unassembled WGS sequence"/>
</dbReference>
<feature type="transmembrane region" description="Helical" evidence="1">
    <location>
        <begin position="40"/>
        <end position="59"/>
    </location>
</feature>
<dbReference type="RefSeq" id="WP_036467735.1">
    <property type="nucleotide sequence ID" value="NZ_HG964446.1"/>
</dbReference>
<dbReference type="HOGENOM" id="CLU_068245_0_0_11"/>
<sequence>MWARLVVAPWWVLWLVNAATFTIALSVICGLGLPGFAASGWIWPLLSVLMFSVIVTALTTPARRPIQQSYARTVTGLDLAQRSQAVKALRGGEVPSDPAVLAAAIRIGDLSMAYRRRVPVWQRRVAWAVPVLWVVAAVLEFVGNDMRAGLTWSGLALLVAARMARVIDKARRLPGRLEVLRAAADASPQALAVLAQAHDTAAPPPGLRFRLALAAVVIVAVFAGVFAVYQQAQPSRDCRTADAVVNYIHANPEMLDASLIAPGGPGLNRYRDWSDRLVGYSRQVSAPDLAPHLQRIAKISTDAVSVVTEARGDSFANPSTDEILTRQTAYHTLVGRLIDEDKALIPPCHPHR</sequence>
<dbReference type="AlphaFoldDB" id="A0A024JVK7"/>
<evidence type="ECO:0000313" key="3">
    <source>
        <dbReference type="EMBL" id="ORW99538.1"/>
    </source>
</evidence>
<reference evidence="3 4" key="3">
    <citation type="submission" date="2016-01" db="EMBL/GenBank/DDBJ databases">
        <title>The new phylogeny of the genus Mycobacterium.</title>
        <authorList>
            <person name="Tarcisio F."/>
            <person name="Conor M."/>
            <person name="Antonella G."/>
            <person name="Elisabetta G."/>
            <person name="Giulia F.S."/>
            <person name="Sara T."/>
            <person name="Anna F."/>
            <person name="Clotilde B."/>
            <person name="Roberto B."/>
            <person name="Veronica D.S."/>
            <person name="Fabio R."/>
            <person name="Monica P."/>
            <person name="Olivier J."/>
            <person name="Enrico T."/>
            <person name="Nicola S."/>
        </authorList>
    </citation>
    <scope>NUCLEOTIDE SEQUENCE [LARGE SCALE GENOMIC DNA]</scope>
    <source>
        <strain evidence="3 4">DSM 44626</strain>
    </source>
</reference>
<organism evidence="2">
    <name type="scientific">Mycobacterium triplex</name>
    <dbReference type="NCBI Taxonomy" id="47839"/>
    <lineage>
        <taxon>Bacteria</taxon>
        <taxon>Bacillati</taxon>
        <taxon>Actinomycetota</taxon>
        <taxon>Actinomycetes</taxon>
        <taxon>Mycobacteriales</taxon>
        <taxon>Mycobacteriaceae</taxon>
        <taxon>Mycobacterium</taxon>
        <taxon>Mycobacterium simiae complex</taxon>
    </lineage>
</organism>
<gene>
    <name evidence="3" type="ORF">AWC29_27740</name>
    <name evidence="2" type="ORF">BN973_02006</name>
</gene>
<accession>A0A024JVK7</accession>
<evidence type="ECO:0000313" key="4">
    <source>
        <dbReference type="Proteomes" id="UP000193710"/>
    </source>
</evidence>
<reference evidence="2" key="1">
    <citation type="journal article" date="2014" name="Genome Announc.">
        <title>Draft Genome Sequence of Mycobacterium triplex DSM 44626.</title>
        <authorList>
            <person name="Sassi M."/>
            <person name="Croce O."/>
            <person name="Robert C."/>
            <person name="Raoult D."/>
            <person name="Drancourt M."/>
        </authorList>
    </citation>
    <scope>NUCLEOTIDE SEQUENCE [LARGE SCALE GENOMIC DNA]</scope>
    <source>
        <strain evidence="2">DSM 44626</strain>
    </source>
</reference>
<dbReference type="EMBL" id="LQPY01000038">
    <property type="protein sequence ID" value="ORW99538.1"/>
    <property type="molecule type" value="Genomic_DNA"/>
</dbReference>
<reference evidence="2" key="2">
    <citation type="submission" date="2014-04" db="EMBL/GenBank/DDBJ databases">
        <authorList>
            <person name="Xu Y.W."/>
            <person name="Yang Q."/>
        </authorList>
    </citation>
    <scope>NUCLEOTIDE SEQUENCE</scope>
    <source>
        <strain evidence="2">DSM 44626</strain>
    </source>
</reference>
<keyword evidence="1" id="KW-0472">Membrane</keyword>
<dbReference type="eggNOG" id="ENOG5031QQE">
    <property type="taxonomic scope" value="Bacteria"/>
</dbReference>
<keyword evidence="1" id="KW-0812">Transmembrane</keyword>
<name>A0A024JVK7_9MYCO</name>
<feature type="transmembrane region" description="Helical" evidence="1">
    <location>
        <begin position="211"/>
        <end position="229"/>
    </location>
</feature>
<keyword evidence="4" id="KW-1185">Reference proteome</keyword>
<evidence type="ECO:0000256" key="1">
    <source>
        <dbReference type="SAM" id="Phobius"/>
    </source>
</evidence>
<dbReference type="EMBL" id="HG964446">
    <property type="protein sequence ID" value="CDO87651.1"/>
    <property type="molecule type" value="Genomic_DNA"/>
</dbReference>